<gene>
    <name evidence="3" type="ORF">H2201_006850</name>
</gene>
<feature type="signal peptide" evidence="1">
    <location>
        <begin position="1"/>
        <end position="24"/>
    </location>
</feature>
<dbReference type="Pfam" id="PF22974">
    <property type="entry name" value="DUF7029"/>
    <property type="match status" value="1"/>
</dbReference>
<keyword evidence="4" id="KW-1185">Reference proteome</keyword>
<keyword evidence="1" id="KW-0732">Signal</keyword>
<dbReference type="Proteomes" id="UP001172684">
    <property type="component" value="Unassembled WGS sequence"/>
</dbReference>
<comment type="caution">
    <text evidence="3">The sequence shown here is derived from an EMBL/GenBank/DDBJ whole genome shotgun (WGS) entry which is preliminary data.</text>
</comment>
<reference evidence="3" key="1">
    <citation type="submission" date="2022-10" db="EMBL/GenBank/DDBJ databases">
        <title>Culturing micro-colonial fungi from biological soil crusts in the Mojave desert and describing Neophaeococcomyces mojavensis, and introducing the new genera and species Taxawa tesnikishii.</title>
        <authorList>
            <person name="Kurbessoian T."/>
            <person name="Stajich J.E."/>
        </authorList>
    </citation>
    <scope>NUCLEOTIDE SEQUENCE</scope>
    <source>
        <strain evidence="3">TK_1</strain>
    </source>
</reference>
<evidence type="ECO:0000259" key="2">
    <source>
        <dbReference type="Pfam" id="PF22974"/>
    </source>
</evidence>
<dbReference type="EMBL" id="JAPDRL010000064">
    <property type="protein sequence ID" value="KAJ9660592.1"/>
    <property type="molecule type" value="Genomic_DNA"/>
</dbReference>
<dbReference type="InterPro" id="IPR054293">
    <property type="entry name" value="DUF7029"/>
</dbReference>
<evidence type="ECO:0000313" key="4">
    <source>
        <dbReference type="Proteomes" id="UP001172684"/>
    </source>
</evidence>
<feature type="domain" description="DUF7029" evidence="2">
    <location>
        <begin position="120"/>
        <end position="184"/>
    </location>
</feature>
<evidence type="ECO:0000256" key="1">
    <source>
        <dbReference type="SAM" id="SignalP"/>
    </source>
</evidence>
<sequence length="685" mass="76982">MSRKMFAFLFSLLSFLFLAPITSCDEQSRRAIALMRRPRSLVHLPVLSKRDMPHDMWEGLFEPTTSVTLDYIEEDYEVTQRSVYTLVLSHNSSRYVDLEQLEFLLTPQERICSPLARNDESTRVTLPFLELDAYHTARRTWESRSDMLFVIEDESCFNGKGVRSMYKSRSLTFVEESQTVIIDSMPVRNTSADWASHLRSLNLAAVNLPNDVVLQLRLPRRANRLPRRNFVERGWDEVKQKGHDVKEAAENSGKHVWDTGKDVGKNAKDSEWKEIPGTVNDGYENVKDDWRNVELGPEVNNSFPYSVHHNFGDRKFVAGRVGALTFVPMPNIFCVKCWIHLDAMIYYDFEFDIIPLNADGENRHGVERFLKKAKAGFRAMKPVDIRLQLEVLNDVSLDVFCHIPIPGLAVVAPGDTICSPGYTVNSVLFDGEFTPKAKDNKAGGNKKGIEVYGTGGGLFIFFNVGATGTLNLTLPGMRWTMDEGASAEIDLLAPDSLDVDLPGRLVALKPDVSVQGLNLHTSIGLRAKISGKANSPGVPEWAQPGFMAALDLARMQAEIDEPQGVDAKCYPGGPYEHSIGLRIFFRAGFWATITVGKMNFDTNRLLEMKLDNLGYSTNPKLLKAAPLNIFVPIWQRCWPVTKGVAGRINEWFQKMVDLAWPGNLVIPLGGNNKRPSRRRATIYPP</sequence>
<organism evidence="3 4">
    <name type="scientific">Coniosporium apollinis</name>
    <dbReference type="NCBI Taxonomy" id="61459"/>
    <lineage>
        <taxon>Eukaryota</taxon>
        <taxon>Fungi</taxon>
        <taxon>Dikarya</taxon>
        <taxon>Ascomycota</taxon>
        <taxon>Pezizomycotina</taxon>
        <taxon>Dothideomycetes</taxon>
        <taxon>Dothideomycetes incertae sedis</taxon>
        <taxon>Coniosporium</taxon>
    </lineage>
</organism>
<evidence type="ECO:0000313" key="3">
    <source>
        <dbReference type="EMBL" id="KAJ9660592.1"/>
    </source>
</evidence>
<protein>
    <recommendedName>
        <fullName evidence="2">DUF7029 domain-containing protein</fullName>
    </recommendedName>
</protein>
<feature type="chain" id="PRO_5046458964" description="DUF7029 domain-containing protein" evidence="1">
    <location>
        <begin position="25"/>
        <end position="685"/>
    </location>
</feature>
<name>A0ABQ9NKL4_9PEZI</name>
<proteinExistence type="predicted"/>
<accession>A0ABQ9NKL4</accession>